<organism evidence="1 2">
    <name type="scientific">Mycena venus</name>
    <dbReference type="NCBI Taxonomy" id="2733690"/>
    <lineage>
        <taxon>Eukaryota</taxon>
        <taxon>Fungi</taxon>
        <taxon>Dikarya</taxon>
        <taxon>Basidiomycota</taxon>
        <taxon>Agaricomycotina</taxon>
        <taxon>Agaricomycetes</taxon>
        <taxon>Agaricomycetidae</taxon>
        <taxon>Agaricales</taxon>
        <taxon>Marasmiineae</taxon>
        <taxon>Mycenaceae</taxon>
        <taxon>Mycena</taxon>
    </lineage>
</organism>
<proteinExistence type="predicted"/>
<dbReference type="Proteomes" id="UP000620124">
    <property type="component" value="Unassembled WGS sequence"/>
</dbReference>
<gene>
    <name evidence="1" type="ORF">MVEN_00956300</name>
</gene>
<dbReference type="AlphaFoldDB" id="A0A8H7D2E7"/>
<evidence type="ECO:0000313" key="2">
    <source>
        <dbReference type="Proteomes" id="UP000620124"/>
    </source>
</evidence>
<evidence type="ECO:0000313" key="1">
    <source>
        <dbReference type="EMBL" id="KAF7356248.1"/>
    </source>
</evidence>
<evidence type="ECO:0008006" key="3">
    <source>
        <dbReference type="Google" id="ProtNLM"/>
    </source>
</evidence>
<dbReference type="EMBL" id="JACAZI010000007">
    <property type="protein sequence ID" value="KAF7356248.1"/>
    <property type="molecule type" value="Genomic_DNA"/>
</dbReference>
<accession>A0A8H7D2E7</accession>
<dbReference type="OrthoDB" id="2593747at2759"/>
<name>A0A8H7D2E7_9AGAR</name>
<comment type="caution">
    <text evidence="1">The sequence shown here is derived from an EMBL/GenBank/DDBJ whole genome shotgun (WGS) entry which is preliminary data.</text>
</comment>
<keyword evidence="2" id="KW-1185">Reference proteome</keyword>
<protein>
    <recommendedName>
        <fullName evidence="3">BTB domain-containing protein</fullName>
    </recommendedName>
</protein>
<reference evidence="1" key="1">
    <citation type="submission" date="2020-05" db="EMBL/GenBank/DDBJ databases">
        <title>Mycena genomes resolve the evolution of fungal bioluminescence.</title>
        <authorList>
            <person name="Tsai I.J."/>
        </authorList>
    </citation>
    <scope>NUCLEOTIDE SEQUENCE</scope>
    <source>
        <strain evidence="1">CCC161011</strain>
    </source>
</reference>
<sequence length="178" mass="20624">MTEVLVVHFSELNAIPAPHVPASQRDDNYYLETITFQVQNRLFKVPRYHFEHCSEIFATTFTLPSGEVHAEVCVDFQALLKVLYPLGMPQIVSTPKDKLLTKDEWVSVLKLSTLWYFIDARDLAIQQLNTHTVMGSAERIHLARQYDVPGWLRMGYTDLARRTEDISEEEAEKIKKRD</sequence>